<dbReference type="AlphaFoldDB" id="A0A8J3DL79"/>
<accession>A0A8J3DL79</accession>
<proteinExistence type="predicted"/>
<sequence>MKNGLNKIVNICFKAWLMSALLAVSVVSAYAEDCECDTNGDGNLDGMAQYDCDGDGTNESCDPCEGCDCDGDGSTSVDECDLDTDEDGVDDECLSCSTVTIEFRQGAAGTGADSSGGGSSTSTSSIDVIKNGEEEVVVYVSPESAAGDVVLEGQGGVSFSGSAGGTVTVSIGESGGSLIAKINDETCATLSVTAADADVDIVLVP</sequence>
<evidence type="ECO:0000256" key="1">
    <source>
        <dbReference type="SAM" id="SignalP"/>
    </source>
</evidence>
<keyword evidence="3" id="KW-1185">Reference proteome</keyword>
<organism evidence="2 3">
    <name type="scientific">Cerasicoccus arenae</name>
    <dbReference type="NCBI Taxonomy" id="424488"/>
    <lineage>
        <taxon>Bacteria</taxon>
        <taxon>Pseudomonadati</taxon>
        <taxon>Verrucomicrobiota</taxon>
        <taxon>Opitutia</taxon>
        <taxon>Puniceicoccales</taxon>
        <taxon>Cerasicoccaceae</taxon>
        <taxon>Cerasicoccus</taxon>
    </lineage>
</organism>
<protein>
    <submittedName>
        <fullName evidence="2">Uncharacterized protein</fullName>
    </submittedName>
</protein>
<dbReference type="RefSeq" id="WP_189515600.1">
    <property type="nucleotide sequence ID" value="NZ_BMXG01000016.1"/>
</dbReference>
<feature type="chain" id="PRO_5035279884" evidence="1">
    <location>
        <begin position="32"/>
        <end position="205"/>
    </location>
</feature>
<dbReference type="Proteomes" id="UP000642829">
    <property type="component" value="Unassembled WGS sequence"/>
</dbReference>
<reference evidence="2" key="2">
    <citation type="submission" date="2020-09" db="EMBL/GenBank/DDBJ databases">
        <authorList>
            <person name="Sun Q."/>
            <person name="Kim S."/>
        </authorList>
    </citation>
    <scope>NUCLEOTIDE SEQUENCE</scope>
    <source>
        <strain evidence="2">KCTC 12870</strain>
    </source>
</reference>
<evidence type="ECO:0000313" key="3">
    <source>
        <dbReference type="Proteomes" id="UP000642829"/>
    </source>
</evidence>
<reference evidence="2" key="1">
    <citation type="journal article" date="2014" name="Int. J. Syst. Evol. Microbiol.">
        <title>Complete genome sequence of Corynebacterium casei LMG S-19264T (=DSM 44701T), isolated from a smear-ripened cheese.</title>
        <authorList>
            <consortium name="US DOE Joint Genome Institute (JGI-PGF)"/>
            <person name="Walter F."/>
            <person name="Albersmeier A."/>
            <person name="Kalinowski J."/>
            <person name="Ruckert C."/>
        </authorList>
    </citation>
    <scope>NUCLEOTIDE SEQUENCE</scope>
    <source>
        <strain evidence="2">KCTC 12870</strain>
    </source>
</reference>
<evidence type="ECO:0000313" key="2">
    <source>
        <dbReference type="EMBL" id="GHC06621.1"/>
    </source>
</evidence>
<dbReference type="EMBL" id="BMXG01000016">
    <property type="protein sequence ID" value="GHC06621.1"/>
    <property type="molecule type" value="Genomic_DNA"/>
</dbReference>
<keyword evidence="1" id="KW-0732">Signal</keyword>
<feature type="signal peptide" evidence="1">
    <location>
        <begin position="1"/>
        <end position="31"/>
    </location>
</feature>
<comment type="caution">
    <text evidence="2">The sequence shown here is derived from an EMBL/GenBank/DDBJ whole genome shotgun (WGS) entry which is preliminary data.</text>
</comment>
<name>A0A8J3DL79_9BACT</name>
<gene>
    <name evidence="2" type="ORF">GCM10007047_24540</name>
</gene>